<organism evidence="8 9">
    <name type="scientific">Aspergillus puulaauensis</name>
    <dbReference type="NCBI Taxonomy" id="1220207"/>
    <lineage>
        <taxon>Eukaryota</taxon>
        <taxon>Fungi</taxon>
        <taxon>Dikarya</taxon>
        <taxon>Ascomycota</taxon>
        <taxon>Pezizomycotina</taxon>
        <taxon>Eurotiomycetes</taxon>
        <taxon>Eurotiomycetidae</taxon>
        <taxon>Eurotiales</taxon>
        <taxon>Aspergillaceae</taxon>
        <taxon>Aspergillus</taxon>
    </lineage>
</organism>
<dbReference type="GeneID" id="64973451"/>
<dbReference type="PROSITE" id="PS50048">
    <property type="entry name" value="ZN2_CY6_FUNGAL_2"/>
    <property type="match status" value="1"/>
</dbReference>
<protein>
    <recommendedName>
        <fullName evidence="7">Zn(2)-C6 fungal-type domain-containing protein</fullName>
    </recommendedName>
</protein>
<reference evidence="8" key="2">
    <citation type="submission" date="2021-02" db="EMBL/GenBank/DDBJ databases">
        <title>Aspergillus puulaauensis MK2 genome sequence.</title>
        <authorList>
            <person name="Futagami T."/>
            <person name="Mori K."/>
            <person name="Kadooka C."/>
            <person name="Tanaka T."/>
        </authorList>
    </citation>
    <scope>NUCLEOTIDE SEQUENCE</scope>
    <source>
        <strain evidence="8">MK2</strain>
    </source>
</reference>
<proteinExistence type="predicted"/>
<dbReference type="OrthoDB" id="3266505at2759"/>
<dbReference type="PANTHER" id="PTHR47424:SF6">
    <property type="entry name" value="PROLINE UTILIZATION TRANS-ACTIVATOR"/>
    <property type="match status" value="1"/>
</dbReference>
<dbReference type="EMBL" id="AP024445">
    <property type="protein sequence ID" value="BCS23446.1"/>
    <property type="molecule type" value="Genomic_DNA"/>
</dbReference>
<dbReference type="InterPro" id="IPR051127">
    <property type="entry name" value="Fungal_SecMet_Regulators"/>
</dbReference>
<dbReference type="InterPro" id="IPR001138">
    <property type="entry name" value="Zn2Cys6_DnaBD"/>
</dbReference>
<keyword evidence="1" id="KW-0479">Metal-binding</keyword>
<dbReference type="AlphaFoldDB" id="A0A7R7XL20"/>
<dbReference type="SMART" id="SM00906">
    <property type="entry name" value="Fungal_trans"/>
    <property type="match status" value="1"/>
</dbReference>
<dbReference type="SUPFAM" id="SSF57701">
    <property type="entry name" value="Zn2/Cys6 DNA-binding domain"/>
    <property type="match status" value="1"/>
</dbReference>
<evidence type="ECO:0000313" key="8">
    <source>
        <dbReference type="EMBL" id="BCS23446.1"/>
    </source>
</evidence>
<evidence type="ECO:0000256" key="5">
    <source>
        <dbReference type="ARBA" id="ARBA00023242"/>
    </source>
</evidence>
<keyword evidence="4" id="KW-0804">Transcription</keyword>
<accession>A0A7R7XL20</accession>
<feature type="region of interest" description="Disordered" evidence="6">
    <location>
        <begin position="1"/>
        <end position="21"/>
    </location>
</feature>
<dbReference type="GO" id="GO:0003677">
    <property type="term" value="F:DNA binding"/>
    <property type="evidence" value="ECO:0007669"/>
    <property type="project" value="UniProtKB-KW"/>
</dbReference>
<evidence type="ECO:0000313" key="9">
    <source>
        <dbReference type="Proteomes" id="UP000654913"/>
    </source>
</evidence>
<dbReference type="InterPro" id="IPR007219">
    <property type="entry name" value="XnlR_reg_dom"/>
</dbReference>
<gene>
    <name evidence="8" type="ORF">APUU_31671A</name>
</gene>
<evidence type="ECO:0000256" key="4">
    <source>
        <dbReference type="ARBA" id="ARBA00023163"/>
    </source>
</evidence>
<dbReference type="GO" id="GO:0008270">
    <property type="term" value="F:zinc ion binding"/>
    <property type="evidence" value="ECO:0007669"/>
    <property type="project" value="InterPro"/>
</dbReference>
<sequence length="872" mass="95300">MADPSTANPPKRRLRRVPGASRKRSAQSCDFCRKRRCKCVPRPSGHGCVMCHEHEVDCSYVLPRKTRFYGSLDDLSDRYKCLEAIVHAAFPNADVSTVPGLLRLGERMGYAMPDFSQGNTVGIEELVKNTIAVDGAQGASLPQAHPVTSQDERRTSSGPAPGLGPGTEASSGLIRDTAGRKHFIGPSGSLQFLGQLRRLILTSRTDGGHDRHAPNRLTATFTDEDAAQALEADNNQEEQPGMSPALNGGGAGESPQSHASLGSSLLRDFASIPNGEIEEIRRQLPQRSAVDSLVRVYFRDIHPDFSLFHRGSFAEEYETYMSLAPTGTQSPSAGWLGCLHMAIAFASMSSANDLPPNVDFNSLSRHCVSLTRLLLPHLVAKCALTNVQALLLLALFLHNHNERNAAWNLVGTAKHMAFSLGLHRDTDNQAHFRPMEREARKRVFCTLYGFEQFLASSLGRPTGLYEFEDVEIVPAHEALLDGGEDDDDTTTLSLELQGILSQARVSLAVKSMPMTSDQANRDSLASHEHASREILGALNQWKNRLASRHALNMPFIGDADDILCEGAQESPRMSLQELRTMMGWQSRRRLRTALVLQLQYRYIGLLVTRSALLLYVATAPARSASERAELPDAQSSDTPGEPLSDLCITHAVQLCRLILLADSVGLVNGTSAMDVFYAYCGVMVLILRSLRVGISASHHHDQHEARLQMEQRRLIAETREVLLRVKKCSTMTRFARVVAAFEEGSRPDRSHRVAPIDNHAPVNGHPAMEAVNALPSDPFHSVEQLSNPTAEQAAVIDPTIDSLRVSQQGPGTGTIAGLLDTTDPSWQSSSLTTFDGPSEANSWMVDSFLGLDGTGAVDWNDIETLLARNIGQ</sequence>
<keyword evidence="5" id="KW-0539">Nucleus</keyword>
<dbReference type="InterPro" id="IPR036864">
    <property type="entry name" value="Zn2-C6_fun-type_DNA-bd_sf"/>
</dbReference>
<feature type="compositionally biased region" description="Basic residues" evidence="6">
    <location>
        <begin position="10"/>
        <end position="21"/>
    </location>
</feature>
<dbReference type="GO" id="GO:0000981">
    <property type="term" value="F:DNA-binding transcription factor activity, RNA polymerase II-specific"/>
    <property type="evidence" value="ECO:0007669"/>
    <property type="project" value="InterPro"/>
</dbReference>
<name>A0A7R7XL20_9EURO</name>
<dbReference type="Pfam" id="PF04082">
    <property type="entry name" value="Fungal_trans"/>
    <property type="match status" value="1"/>
</dbReference>
<dbReference type="Proteomes" id="UP000654913">
    <property type="component" value="Chromosome 3"/>
</dbReference>
<feature type="region of interest" description="Disordered" evidence="6">
    <location>
        <begin position="233"/>
        <end position="260"/>
    </location>
</feature>
<dbReference type="RefSeq" id="XP_041555640.1">
    <property type="nucleotide sequence ID" value="XM_041702901.1"/>
</dbReference>
<evidence type="ECO:0000256" key="1">
    <source>
        <dbReference type="ARBA" id="ARBA00022723"/>
    </source>
</evidence>
<dbReference type="GO" id="GO:0006351">
    <property type="term" value="P:DNA-templated transcription"/>
    <property type="evidence" value="ECO:0007669"/>
    <property type="project" value="InterPro"/>
</dbReference>
<evidence type="ECO:0000256" key="6">
    <source>
        <dbReference type="SAM" id="MobiDB-lite"/>
    </source>
</evidence>
<dbReference type="PANTHER" id="PTHR47424">
    <property type="entry name" value="REGULATORY PROTEIN GAL4"/>
    <property type="match status" value="1"/>
</dbReference>
<feature type="region of interest" description="Disordered" evidence="6">
    <location>
        <begin position="137"/>
        <end position="173"/>
    </location>
</feature>
<feature type="domain" description="Zn(2)-C6 fungal-type" evidence="7">
    <location>
        <begin position="28"/>
        <end position="60"/>
    </location>
</feature>
<evidence type="ECO:0000256" key="2">
    <source>
        <dbReference type="ARBA" id="ARBA00023015"/>
    </source>
</evidence>
<dbReference type="KEGG" id="apuu:APUU_31671A"/>
<evidence type="ECO:0000259" key="7">
    <source>
        <dbReference type="PROSITE" id="PS50048"/>
    </source>
</evidence>
<dbReference type="Gene3D" id="4.10.240.10">
    <property type="entry name" value="Zn(2)-C6 fungal-type DNA-binding domain"/>
    <property type="match status" value="1"/>
</dbReference>
<dbReference type="PROSITE" id="PS00463">
    <property type="entry name" value="ZN2_CY6_FUNGAL_1"/>
    <property type="match status" value="1"/>
</dbReference>
<reference evidence="8" key="1">
    <citation type="submission" date="2021-01" db="EMBL/GenBank/DDBJ databases">
        <authorList>
            <consortium name="Aspergillus puulaauensis MK2 genome sequencing consortium"/>
            <person name="Kazuki M."/>
            <person name="Futagami T."/>
        </authorList>
    </citation>
    <scope>NUCLEOTIDE SEQUENCE</scope>
    <source>
        <strain evidence="8">MK2</strain>
    </source>
</reference>
<dbReference type="CDD" id="cd12148">
    <property type="entry name" value="fungal_TF_MHR"/>
    <property type="match status" value="1"/>
</dbReference>
<keyword evidence="2" id="KW-0805">Transcription regulation</keyword>
<dbReference type="CDD" id="cd00067">
    <property type="entry name" value="GAL4"/>
    <property type="match status" value="1"/>
</dbReference>
<evidence type="ECO:0000256" key="3">
    <source>
        <dbReference type="ARBA" id="ARBA00023125"/>
    </source>
</evidence>
<keyword evidence="3" id="KW-0238">DNA-binding</keyword>
<keyword evidence="9" id="KW-1185">Reference proteome</keyword>